<dbReference type="InterPro" id="IPR019771">
    <property type="entry name" value="F-actin_capping_bsu_CS"/>
</dbReference>
<evidence type="ECO:0000256" key="2">
    <source>
        <dbReference type="ARBA" id="ARBA00006039"/>
    </source>
</evidence>
<dbReference type="InterPro" id="IPR001698">
    <property type="entry name" value="CAPZB"/>
</dbReference>
<dbReference type="RefSeq" id="XP_025381506.1">
    <property type="nucleotide sequence ID" value="XM_025520815.1"/>
</dbReference>
<dbReference type="GO" id="GO:0051016">
    <property type="term" value="P:barbed-end actin filament capping"/>
    <property type="evidence" value="ECO:0007669"/>
    <property type="project" value="UniProtKB-UniRule"/>
</dbReference>
<evidence type="ECO:0000256" key="8">
    <source>
        <dbReference type="RuleBase" id="RU365078"/>
    </source>
</evidence>
<keyword evidence="6 8" id="KW-0009">Actin-binding</keyword>
<evidence type="ECO:0000256" key="3">
    <source>
        <dbReference type="ARBA" id="ARBA00021859"/>
    </source>
</evidence>
<comment type="function">
    <text evidence="8">F-actin-capping proteins bind in a Ca(2+)-independent manner to the fast growing ends of actin filaments (barbed end) thereby blocking the exchange of subunits at these ends. Unlike other capping proteins (such as gelsolin and severin), these proteins do not sever actin filaments.</text>
</comment>
<keyword evidence="10" id="KW-1185">Reference proteome</keyword>
<dbReference type="OrthoDB" id="9979678at2759"/>
<keyword evidence="5 8" id="KW-0963">Cytoplasm</keyword>
<dbReference type="Pfam" id="PF01115">
    <property type="entry name" value="F_actin_cap_B"/>
    <property type="match status" value="1"/>
</dbReference>
<dbReference type="GO" id="GO:0005737">
    <property type="term" value="C:cytoplasm"/>
    <property type="evidence" value="ECO:0007669"/>
    <property type="project" value="InterPro"/>
</dbReference>
<dbReference type="Proteomes" id="UP000245768">
    <property type="component" value="Unassembled WGS sequence"/>
</dbReference>
<dbReference type="GO" id="GO:0030036">
    <property type="term" value="P:actin cytoskeleton organization"/>
    <property type="evidence" value="ECO:0007669"/>
    <property type="project" value="InterPro"/>
</dbReference>
<evidence type="ECO:0000256" key="4">
    <source>
        <dbReference type="ARBA" id="ARBA00022467"/>
    </source>
</evidence>
<reference evidence="9" key="1">
    <citation type="journal article" date="2018" name="Mol. Biol. Evol.">
        <title>Broad Genomic Sampling Reveals a Smut Pathogenic Ancestry of the Fungal Clade Ustilaginomycotina.</title>
        <authorList>
            <person name="Kijpornyongpan T."/>
            <person name="Mondo S.J."/>
            <person name="Barry K."/>
            <person name="Sandor L."/>
            <person name="Lee J."/>
            <person name="Lipzen A."/>
            <person name="Pangilinan J."/>
            <person name="LaButti K."/>
            <person name="Hainaut M."/>
            <person name="Henrissat B."/>
            <person name="Grigoriev I.V."/>
            <person name="Spatafora J.W."/>
            <person name="Aime M.C."/>
        </authorList>
    </citation>
    <scope>NUCLEOTIDE SEQUENCE [LARGE SCALE GENOMIC DNA]</scope>
    <source>
        <strain evidence="9">MCA 4198</strain>
    </source>
</reference>
<accession>A0A316Z057</accession>
<keyword evidence="4 8" id="KW-0117">Actin capping</keyword>
<dbReference type="PRINTS" id="PR00192">
    <property type="entry name" value="FACTINCAPB"/>
</dbReference>
<keyword evidence="7 8" id="KW-0206">Cytoskeleton</keyword>
<gene>
    <name evidence="9" type="ORF">FA10DRAFT_264851</name>
</gene>
<dbReference type="InterPro" id="IPR042276">
    <property type="entry name" value="CapZ_alpha/beta_2"/>
</dbReference>
<protein>
    <recommendedName>
        <fullName evidence="3 8">F-actin-capping protein subunit beta</fullName>
    </recommendedName>
</protein>
<dbReference type="AlphaFoldDB" id="A0A316Z057"/>
<evidence type="ECO:0000256" key="1">
    <source>
        <dbReference type="ARBA" id="ARBA00004245"/>
    </source>
</evidence>
<dbReference type="Gene3D" id="3.90.1150.210">
    <property type="entry name" value="F-actin capping protein, beta subunit"/>
    <property type="match status" value="1"/>
</dbReference>
<dbReference type="GO" id="GO:0051015">
    <property type="term" value="F:actin filament binding"/>
    <property type="evidence" value="ECO:0007669"/>
    <property type="project" value="UniProtKB-ARBA"/>
</dbReference>
<dbReference type="Gene3D" id="1.20.58.570">
    <property type="match status" value="1"/>
</dbReference>
<evidence type="ECO:0000313" key="9">
    <source>
        <dbReference type="EMBL" id="PWN94308.1"/>
    </source>
</evidence>
<comment type="subunit">
    <text evidence="8">Heterodimer of an alpha and a beta subunit.</text>
</comment>
<comment type="similarity">
    <text evidence="2 8">Belongs to the F-actin-capping protein beta subunit family.</text>
</comment>
<evidence type="ECO:0000256" key="6">
    <source>
        <dbReference type="ARBA" id="ARBA00023203"/>
    </source>
</evidence>
<dbReference type="InterPro" id="IPR043175">
    <property type="entry name" value="CAPZB_N"/>
</dbReference>
<dbReference type="PANTHER" id="PTHR10619">
    <property type="entry name" value="F-ACTIN-CAPPING PROTEIN SUBUNIT BETA"/>
    <property type="match status" value="1"/>
</dbReference>
<dbReference type="STRING" id="215250.A0A316Z057"/>
<comment type="subcellular location">
    <subcellularLocation>
        <location evidence="1 8">Cytoplasm</location>
        <location evidence="1 8">Cytoskeleton</location>
    </subcellularLocation>
</comment>
<name>A0A316Z057_9BASI</name>
<dbReference type="PROSITE" id="PS00231">
    <property type="entry name" value="F_ACTIN_CAPPING_BETA"/>
    <property type="match status" value="1"/>
</dbReference>
<organism evidence="9 10">
    <name type="scientific">Acaromyces ingoldii</name>
    <dbReference type="NCBI Taxonomy" id="215250"/>
    <lineage>
        <taxon>Eukaryota</taxon>
        <taxon>Fungi</taxon>
        <taxon>Dikarya</taxon>
        <taxon>Basidiomycota</taxon>
        <taxon>Ustilaginomycotina</taxon>
        <taxon>Exobasidiomycetes</taxon>
        <taxon>Exobasidiales</taxon>
        <taxon>Cryptobasidiaceae</taxon>
        <taxon>Acaromyces</taxon>
    </lineage>
</organism>
<evidence type="ECO:0000256" key="7">
    <source>
        <dbReference type="ARBA" id="ARBA00023212"/>
    </source>
</evidence>
<dbReference type="GO" id="GO:0008290">
    <property type="term" value="C:F-actin capping protein complex"/>
    <property type="evidence" value="ECO:0007669"/>
    <property type="project" value="UniProtKB-UniRule"/>
</dbReference>
<proteinExistence type="inferred from homology"/>
<sequence>MSDPLASALDLLRRLPPSKISSNLETLINLCPELAEELISSVDQPSLVKTDSTKEGAGREYLACDYNRDGDSYRSPWSNAYEPPLDDGTVPPPKLRDLEVKANDAFNTYRQLYYDGGLSSVYLWELDGSGFAGVVLFKKELDGGGSGPGTSGCWDSLHVFEVSERGGGRSASYNLTSTVMLSLGRKEAGSGTSGELGTLDLAGSLTRQTNGDHSVADAQSHIANMGRMVEDMEAKIRNSLQEVYFGKTKDIVGQLRSPDSLERQRQAKDLQKELMNLWKK</sequence>
<dbReference type="FunCoup" id="A0A316Z057">
    <property type="interactions" value="403"/>
</dbReference>
<dbReference type="InterPro" id="IPR037282">
    <property type="entry name" value="CapZ_alpha/beta"/>
</dbReference>
<evidence type="ECO:0000313" key="10">
    <source>
        <dbReference type="Proteomes" id="UP000245768"/>
    </source>
</evidence>
<dbReference type="EMBL" id="KZ819634">
    <property type="protein sequence ID" value="PWN94308.1"/>
    <property type="molecule type" value="Genomic_DNA"/>
</dbReference>
<dbReference type="InParanoid" id="A0A316Z057"/>
<dbReference type="PANTHER" id="PTHR10619:SF0">
    <property type="entry name" value="F-ACTIN-CAPPING PROTEIN SUBUNIT BETA ISOFORMS 1 AND 2"/>
    <property type="match status" value="1"/>
</dbReference>
<dbReference type="SUPFAM" id="SSF90096">
    <property type="entry name" value="Subunits of heterodimeric actin filament capping protein Capz"/>
    <property type="match status" value="1"/>
</dbReference>
<dbReference type="GeneID" id="37042731"/>
<dbReference type="GO" id="GO:0000902">
    <property type="term" value="P:cell morphogenesis"/>
    <property type="evidence" value="ECO:0007669"/>
    <property type="project" value="TreeGrafter"/>
</dbReference>
<evidence type="ECO:0000256" key="5">
    <source>
        <dbReference type="ARBA" id="ARBA00022490"/>
    </source>
</evidence>
<dbReference type="FunFam" id="1.20.58.570:FF:000001">
    <property type="entry name" value="F-actin-capping protein subunit beta"/>
    <property type="match status" value="1"/>
</dbReference>